<evidence type="ECO:0008006" key="3">
    <source>
        <dbReference type="Google" id="ProtNLM"/>
    </source>
</evidence>
<dbReference type="EMBL" id="JARKIF010000005">
    <property type="protein sequence ID" value="KAJ7639569.1"/>
    <property type="molecule type" value="Genomic_DNA"/>
</dbReference>
<protein>
    <recommendedName>
        <fullName evidence="3">F-box domain-containing protein</fullName>
    </recommendedName>
</protein>
<proteinExistence type="predicted"/>
<dbReference type="Proteomes" id="UP001221142">
    <property type="component" value="Unassembled WGS sequence"/>
</dbReference>
<accession>A0AAD7FS07</accession>
<dbReference type="AlphaFoldDB" id="A0AAD7FS07"/>
<reference evidence="1" key="1">
    <citation type="submission" date="2023-03" db="EMBL/GenBank/DDBJ databases">
        <title>Massive genome expansion in bonnet fungi (Mycena s.s.) driven by repeated elements and novel gene families across ecological guilds.</title>
        <authorList>
            <consortium name="Lawrence Berkeley National Laboratory"/>
            <person name="Harder C.B."/>
            <person name="Miyauchi S."/>
            <person name="Viragh M."/>
            <person name="Kuo A."/>
            <person name="Thoen E."/>
            <person name="Andreopoulos B."/>
            <person name="Lu D."/>
            <person name="Skrede I."/>
            <person name="Drula E."/>
            <person name="Henrissat B."/>
            <person name="Morin E."/>
            <person name="Kohler A."/>
            <person name="Barry K."/>
            <person name="LaButti K."/>
            <person name="Morin E."/>
            <person name="Salamov A."/>
            <person name="Lipzen A."/>
            <person name="Mereny Z."/>
            <person name="Hegedus B."/>
            <person name="Baldrian P."/>
            <person name="Stursova M."/>
            <person name="Weitz H."/>
            <person name="Taylor A."/>
            <person name="Grigoriev I.V."/>
            <person name="Nagy L.G."/>
            <person name="Martin F."/>
            <person name="Kauserud H."/>
        </authorList>
    </citation>
    <scope>NUCLEOTIDE SEQUENCE</scope>
    <source>
        <strain evidence="1">9284</strain>
    </source>
</reference>
<evidence type="ECO:0000313" key="2">
    <source>
        <dbReference type="Proteomes" id="UP001221142"/>
    </source>
</evidence>
<keyword evidence="2" id="KW-1185">Reference proteome</keyword>
<sequence>MASSAVQDVQKRIQTMNDAIYEHTKAIKELKKQKHAAWVGPEYADLKPHAYTAPMLLMRICRSWTQIALATPSLWTDIHIHIAIPYVGFGNLFEIWLDRTQLLPVKISLSGGRHPDVEDVITKRAGQFVELEVSVEMDELRAGVGPRNIANLVKTPFLALEKVALGSSRLTHHQWPGLDACLAFIHNAPRLTECTLFRWAAFKRFGLWEGSEDEHEPRIHPCLRRLHLGGFYPKCTADVLRYLTLPALEFLHISAFDIKLEEFAAFFARSGASLQTLRLAAVQGEFGTEYRFQTDGISLCRLVPRLQNLYISFGEYETTFPFFNALCTELGFLPNIVSLTVRVRWPEDLSILCDKLRDVLSARRSKSCHTKTLQSFKMVPVGLTDRGYPRRGELGRFETGKAQICASLETLVEDGMALEVEKDVEAYM</sequence>
<name>A0AAD7FS07_9AGAR</name>
<comment type="caution">
    <text evidence="1">The sequence shown here is derived from an EMBL/GenBank/DDBJ whole genome shotgun (WGS) entry which is preliminary data.</text>
</comment>
<organism evidence="1 2">
    <name type="scientific">Roridomyces roridus</name>
    <dbReference type="NCBI Taxonomy" id="1738132"/>
    <lineage>
        <taxon>Eukaryota</taxon>
        <taxon>Fungi</taxon>
        <taxon>Dikarya</taxon>
        <taxon>Basidiomycota</taxon>
        <taxon>Agaricomycotina</taxon>
        <taxon>Agaricomycetes</taxon>
        <taxon>Agaricomycetidae</taxon>
        <taxon>Agaricales</taxon>
        <taxon>Marasmiineae</taxon>
        <taxon>Mycenaceae</taxon>
        <taxon>Roridomyces</taxon>
    </lineage>
</organism>
<evidence type="ECO:0000313" key="1">
    <source>
        <dbReference type="EMBL" id="KAJ7639569.1"/>
    </source>
</evidence>
<gene>
    <name evidence="1" type="ORF">FB45DRAFT_1135234</name>
</gene>